<feature type="binding site" evidence="11 12">
    <location>
        <begin position="517"/>
        <end position="518"/>
    </location>
    <ligand>
        <name>5-methyltetrahydropteroyltri-L-glutamate</name>
        <dbReference type="ChEBI" id="CHEBI:58207"/>
    </ligand>
</feature>
<dbReference type="EC" id="2.1.1.14" evidence="11"/>
<comment type="cofactor">
    <cofactor evidence="11">
        <name>Zn(2+)</name>
        <dbReference type="ChEBI" id="CHEBI:29105"/>
    </cofactor>
    <text evidence="11">Binds 1 zinc ion per subunit.</text>
</comment>
<feature type="binding site" evidence="11 12">
    <location>
        <position position="563"/>
    </location>
    <ligand>
        <name>5-methyltetrahydropteroyltri-L-glutamate</name>
        <dbReference type="ChEBI" id="CHEBI:58207"/>
    </ligand>
</feature>
<dbReference type="CDD" id="cd03312">
    <property type="entry name" value="CIMS_N_terminal_like"/>
    <property type="match status" value="1"/>
</dbReference>
<feature type="binding site" evidence="11">
    <location>
        <position position="645"/>
    </location>
    <ligand>
        <name>Zn(2+)</name>
        <dbReference type="ChEBI" id="CHEBI:29105"/>
        <note>catalytic</note>
    </ligand>
</feature>
<feature type="binding site" evidence="11 12">
    <location>
        <position position="601"/>
    </location>
    <ligand>
        <name>L-methionine</name>
        <dbReference type="ChEBI" id="CHEBI:57844"/>
    </ligand>
</feature>
<dbReference type="HAMAP" id="MF_00172">
    <property type="entry name" value="Meth_synth"/>
    <property type="match status" value="1"/>
</dbReference>
<keyword evidence="7 11" id="KW-0479">Metal-binding</keyword>
<dbReference type="NCBIfam" id="NF003556">
    <property type="entry name" value="PRK05222.1"/>
    <property type="match status" value="1"/>
</dbReference>
<feature type="active site" description="Proton donor" evidence="11 14">
    <location>
        <position position="696"/>
    </location>
</feature>
<keyword evidence="8 11" id="KW-0677">Repeat</keyword>
<dbReference type="InterPro" id="IPR006276">
    <property type="entry name" value="Cobalamin-indep_Met_synthase"/>
</dbReference>
<feature type="binding site" evidence="11">
    <location>
        <position position="112"/>
    </location>
    <ligand>
        <name>5-methyltetrahydropteroyltri-L-glutamate</name>
        <dbReference type="ChEBI" id="CHEBI:58207"/>
    </ligand>
</feature>
<dbReference type="GO" id="GO:0032259">
    <property type="term" value="P:methylation"/>
    <property type="evidence" value="ECO:0007669"/>
    <property type="project" value="UniProtKB-KW"/>
</dbReference>
<keyword evidence="5 11" id="KW-0028">Amino-acid biosynthesis</keyword>
<dbReference type="UniPathway" id="UPA00051">
    <property type="reaction ID" value="UER00082"/>
</dbReference>
<organism evidence="15 16">
    <name type="scientific">Neisseria chenwenguii</name>
    <dbReference type="NCBI Taxonomy" id="1853278"/>
    <lineage>
        <taxon>Bacteria</taxon>
        <taxon>Pseudomonadati</taxon>
        <taxon>Pseudomonadota</taxon>
        <taxon>Betaproteobacteria</taxon>
        <taxon>Neisseriales</taxon>
        <taxon>Neisseriaceae</taxon>
        <taxon>Neisseria</taxon>
    </lineage>
</organism>
<feature type="binding site" evidence="11">
    <location>
        <position position="728"/>
    </location>
    <ligand>
        <name>Zn(2+)</name>
        <dbReference type="ChEBI" id="CHEBI:29105"/>
        <note>catalytic</note>
    </ligand>
</feature>
<evidence type="ECO:0000313" key="16">
    <source>
        <dbReference type="Proteomes" id="UP000198238"/>
    </source>
</evidence>
<dbReference type="RefSeq" id="WP_089035471.1">
    <property type="nucleotide sequence ID" value="NZ_CP022278.1"/>
</dbReference>
<reference evidence="15 16" key="1">
    <citation type="submission" date="2017-06" db="EMBL/GenBank/DDBJ databases">
        <title>Neisseria chenwenguii sp. nov., isolated from the intestinal contents of Tibetan Plateau Pika in Yushu, Qinghai Province, China.</title>
        <authorList>
            <person name="Zhang G."/>
        </authorList>
    </citation>
    <scope>NUCLEOTIDE SEQUENCE [LARGE SCALE GENOMIC DNA]</scope>
    <source>
        <strain evidence="15 16">10023</strain>
    </source>
</reference>
<keyword evidence="6 11" id="KW-0808">Transferase</keyword>
<feature type="binding site" evidence="11">
    <location>
        <position position="607"/>
    </location>
    <ligand>
        <name>5-methyltetrahydropteroyltri-L-glutamate</name>
        <dbReference type="ChEBI" id="CHEBI:58207"/>
    </ligand>
</feature>
<name>A0A220RZU0_9NEIS</name>
<dbReference type="InterPro" id="IPR013215">
    <property type="entry name" value="Cbl-indep_Met_Synth_N"/>
</dbReference>
<keyword evidence="10 11" id="KW-0486">Methionine biosynthesis</keyword>
<comment type="pathway">
    <text evidence="2 11">Amino-acid biosynthesis; L-methionine biosynthesis via de novo pathway; L-methionine from L-homocysteine (MetE route): step 1/1.</text>
</comment>
<dbReference type="Gene3D" id="3.20.20.210">
    <property type="match status" value="2"/>
</dbReference>
<evidence type="ECO:0000256" key="4">
    <source>
        <dbReference type="ARBA" id="ARBA00022603"/>
    </source>
</evidence>
<protein>
    <recommendedName>
        <fullName evidence="11">5-methyltetrahydropteroyltriglutamate--homocysteine methyltransferase</fullName>
        <ecNumber evidence="11">2.1.1.14</ecNumber>
    </recommendedName>
    <alternativeName>
        <fullName evidence="11">Cobalamin-independent methionine synthase</fullName>
    </alternativeName>
    <alternativeName>
        <fullName evidence="11">Methionine synthase, vitamin-B12 independent isozyme</fullName>
    </alternativeName>
</protein>
<dbReference type="GO" id="GO:0008270">
    <property type="term" value="F:zinc ion binding"/>
    <property type="evidence" value="ECO:0007669"/>
    <property type="project" value="InterPro"/>
</dbReference>
<comment type="cofactor">
    <cofactor evidence="13">
        <name>Zn(2+)</name>
        <dbReference type="ChEBI" id="CHEBI:29105"/>
    </cofactor>
    <text evidence="13">Binds 2 Zn(2+) ions per subunit.</text>
</comment>
<dbReference type="Pfam" id="PF08267">
    <property type="entry name" value="Meth_synt_1"/>
    <property type="match status" value="1"/>
</dbReference>
<keyword evidence="9 11" id="KW-0862">Zinc</keyword>
<dbReference type="FunFam" id="3.20.20.210:FF:000002">
    <property type="entry name" value="5-methyltetrahydropteroyltriglutamate--homocysteine methyltransferase"/>
    <property type="match status" value="1"/>
</dbReference>
<feature type="binding site" evidence="12">
    <location>
        <position position="19"/>
    </location>
    <ligand>
        <name>5-methyltetrahydropteroyltri-L-glutamate</name>
        <dbReference type="ChEBI" id="CHEBI:58207"/>
    </ligand>
</feature>
<proteinExistence type="inferred from homology"/>
<dbReference type="InterPro" id="IPR038071">
    <property type="entry name" value="UROD/MetE-like_sf"/>
</dbReference>
<comment type="function">
    <text evidence="1 11">Catalyzes the transfer of a methyl group from 5-methyltetrahydrofolate to homocysteine resulting in methionine formation.</text>
</comment>
<evidence type="ECO:0000256" key="9">
    <source>
        <dbReference type="ARBA" id="ARBA00022833"/>
    </source>
</evidence>
<evidence type="ECO:0000256" key="10">
    <source>
        <dbReference type="ARBA" id="ARBA00023167"/>
    </source>
</evidence>
<evidence type="ECO:0000256" key="8">
    <source>
        <dbReference type="ARBA" id="ARBA00022737"/>
    </source>
</evidence>
<comment type="catalytic activity">
    <reaction evidence="11">
        <text>5-methyltetrahydropteroyltri-L-glutamate + L-homocysteine = tetrahydropteroyltri-L-glutamate + L-methionine</text>
        <dbReference type="Rhea" id="RHEA:21196"/>
        <dbReference type="ChEBI" id="CHEBI:57844"/>
        <dbReference type="ChEBI" id="CHEBI:58140"/>
        <dbReference type="ChEBI" id="CHEBI:58199"/>
        <dbReference type="ChEBI" id="CHEBI:58207"/>
        <dbReference type="EC" id="2.1.1.14"/>
    </reaction>
</comment>
<sequence>MATLHFSGFPRVGAFRELKFAQEKYWRKEISEQELLDTAKSLREKNWRRQAAADADFVAVADFTFYDHILDLQVATGAIPARFGFDSQNLTLEQYFQLARGNKEQFAIEMTKWFDTNYHYLVPEFHADTEFKANAAHYLQQLKEAQALGYKAKPTIVGPLTFLWIGKEKGATEFDRLSLLPKLLPVYVEILTELAAAGAEWIQIDEPALTVDLPQAWLDAFQTAYAALGQVNAKILLSTYFGSVAEHAGRLKALPVDGLHIDLVRAPEQLDAFADYDKVLSAGVIDGRNIWRANLNKVLDTVEPLKAKLGERLWISSSCSLLHAPYDLSVEEKLKADKPALFSWLAFTLQKTQELRVLKTALNQGCKAVAAELADSQAAADSRANSSEIHRAEVAKRLADLPEGADQRKSPFAERIKAQQAWLNLPLLPTTTIGSFPQTTEIRQARAVFKKGELSAADYEAAMKKEIALVVEAQEKLDIDVLVHGEAERNDMVEYFGELLSGFAFTQYGWVQSYGSRCVKPPVIYGDVSRPNAMTVAWSTYAQSLTKRPMKGMLTGPVTILQWSFVRNDIPRSTVCKQIALALNDEVLDLEKAGIKIIQIDEPAIREGLPLKRADWDAYLAWAGEAFRLSSSGCEDSTQIHTHMCYSEFNDILPAIAAMDADVITIETSRSDMELLTAFGEFKYPNDIGPGVYDIHSPRVPTEAEVERLLRKAMEVVPVERLWVNPDCGLKTRGWKETVEQLDVMMNVTRKLRAELAK</sequence>
<dbReference type="PIRSF" id="PIRSF000382">
    <property type="entry name" value="MeTrfase_B12_ind"/>
    <property type="match status" value="1"/>
</dbReference>
<dbReference type="GO" id="GO:0003871">
    <property type="term" value="F:5-methyltetrahydropteroyltriglutamate-homocysteine S-methyltransferase activity"/>
    <property type="evidence" value="ECO:0007669"/>
    <property type="project" value="UniProtKB-UniRule"/>
</dbReference>
<evidence type="ECO:0000256" key="3">
    <source>
        <dbReference type="ARBA" id="ARBA00009553"/>
    </source>
</evidence>
<evidence type="ECO:0000256" key="14">
    <source>
        <dbReference type="PIRSR" id="PIRSR000382-3"/>
    </source>
</evidence>
<evidence type="ECO:0000256" key="7">
    <source>
        <dbReference type="ARBA" id="ARBA00022723"/>
    </source>
</evidence>
<accession>A0A220RZU0</accession>
<dbReference type="CDD" id="cd03311">
    <property type="entry name" value="CIMS_C_terminal_like"/>
    <property type="match status" value="1"/>
</dbReference>
<evidence type="ECO:0000256" key="13">
    <source>
        <dbReference type="PIRSR" id="PIRSR000382-2"/>
    </source>
</evidence>
<feature type="binding site" evidence="11 12">
    <location>
        <begin position="433"/>
        <end position="435"/>
    </location>
    <ligand>
        <name>L-homocysteine</name>
        <dbReference type="ChEBI" id="CHEBI:58199"/>
    </ligand>
</feature>
<dbReference type="SUPFAM" id="SSF51726">
    <property type="entry name" value="UROD/MetE-like"/>
    <property type="match status" value="2"/>
</dbReference>
<dbReference type="PANTHER" id="PTHR30519">
    <property type="entry name" value="5-METHYLTETRAHYDROPTEROYLTRIGLUTAMATE--HOMOCYSTEINE METHYLTRANSFERASE"/>
    <property type="match status" value="1"/>
</dbReference>
<comment type="similarity">
    <text evidence="3 11">Belongs to the vitamin-B12 independent methionine synthase family.</text>
</comment>
<feature type="binding site" evidence="11">
    <location>
        <begin position="16"/>
        <end position="19"/>
    </location>
    <ligand>
        <name>5-methyltetrahydropteroyltri-L-glutamate</name>
        <dbReference type="ChEBI" id="CHEBI:58207"/>
    </ligand>
</feature>
<dbReference type="NCBIfam" id="TIGR01371">
    <property type="entry name" value="met_syn_B12ind"/>
    <property type="match status" value="1"/>
</dbReference>
<evidence type="ECO:0000256" key="2">
    <source>
        <dbReference type="ARBA" id="ARBA00004681"/>
    </source>
</evidence>
<feature type="binding site" evidence="13">
    <location>
        <position position="667"/>
    </location>
    <ligand>
        <name>Zn(2+)</name>
        <dbReference type="ChEBI" id="CHEBI:29105"/>
        <label>1</label>
        <note>catalytic</note>
    </ligand>
</feature>
<keyword evidence="16" id="KW-1185">Reference proteome</keyword>
<feature type="binding site" evidence="11 12">
    <location>
        <position position="486"/>
    </location>
    <ligand>
        <name>L-methionine</name>
        <dbReference type="ChEBI" id="CHEBI:57844"/>
    </ligand>
</feature>
<evidence type="ECO:0000256" key="11">
    <source>
        <dbReference type="HAMAP-Rule" id="MF_00172"/>
    </source>
</evidence>
<evidence type="ECO:0000256" key="12">
    <source>
        <dbReference type="PIRSR" id="PIRSR000382-1"/>
    </source>
</evidence>
<dbReference type="GO" id="GO:0009086">
    <property type="term" value="P:methionine biosynthetic process"/>
    <property type="evidence" value="ECO:0007669"/>
    <property type="project" value="UniProtKB-UniRule"/>
</dbReference>
<feature type="binding site" evidence="12">
    <location>
        <position position="117"/>
    </location>
    <ligand>
        <name>5-methyltetrahydropteroyltri-L-glutamate</name>
        <dbReference type="ChEBI" id="CHEBI:58207"/>
    </ligand>
</feature>
<feature type="binding site" evidence="11">
    <location>
        <position position="486"/>
    </location>
    <ligand>
        <name>L-homocysteine</name>
        <dbReference type="ChEBI" id="CHEBI:58199"/>
    </ligand>
</feature>
<keyword evidence="4 11" id="KW-0489">Methyltransferase</keyword>
<feature type="binding site" evidence="13">
    <location>
        <position position="643"/>
    </location>
    <ligand>
        <name>Zn(2+)</name>
        <dbReference type="ChEBI" id="CHEBI:29105"/>
        <label>1</label>
        <note>catalytic</note>
    </ligand>
</feature>
<feature type="binding site" evidence="11">
    <location>
        <position position="667"/>
    </location>
    <ligand>
        <name>Zn(2+)</name>
        <dbReference type="ChEBI" id="CHEBI:29105"/>
        <note>catalytic</note>
    </ligand>
</feature>
<evidence type="ECO:0000256" key="1">
    <source>
        <dbReference type="ARBA" id="ARBA00002777"/>
    </source>
</evidence>
<feature type="binding site" evidence="13">
    <location>
        <position position="728"/>
    </location>
    <ligand>
        <name>Zn(2+)</name>
        <dbReference type="ChEBI" id="CHEBI:29105"/>
        <label>1</label>
        <note>catalytic</note>
    </ligand>
</feature>
<evidence type="ECO:0000256" key="5">
    <source>
        <dbReference type="ARBA" id="ARBA00022605"/>
    </source>
</evidence>
<dbReference type="Pfam" id="PF01717">
    <property type="entry name" value="Meth_synt_2"/>
    <property type="match status" value="1"/>
</dbReference>
<evidence type="ECO:0000313" key="15">
    <source>
        <dbReference type="EMBL" id="ASK26750.1"/>
    </source>
</evidence>
<feature type="binding site" evidence="11 12">
    <location>
        <position position="601"/>
    </location>
    <ligand>
        <name>L-homocysteine</name>
        <dbReference type="ChEBI" id="CHEBI:58199"/>
    </ligand>
</feature>
<evidence type="ECO:0000256" key="6">
    <source>
        <dbReference type="ARBA" id="ARBA00022679"/>
    </source>
</evidence>
<gene>
    <name evidence="11" type="primary">metE</name>
    <name evidence="15" type="ORF">BG910_02430</name>
</gene>
<dbReference type="InterPro" id="IPR002629">
    <property type="entry name" value="Met_Synth_C/arc"/>
</dbReference>
<dbReference type="KEGG" id="nei:BG910_02430"/>
<feature type="binding site" evidence="13">
    <location>
        <position position="645"/>
    </location>
    <ligand>
        <name>Zn(2+)</name>
        <dbReference type="ChEBI" id="CHEBI:29105"/>
        <label>1</label>
        <note>catalytic</note>
    </ligand>
</feature>
<dbReference type="OrthoDB" id="244285at2"/>
<dbReference type="AlphaFoldDB" id="A0A220RZU0"/>
<feature type="binding site" evidence="11">
    <location>
        <position position="643"/>
    </location>
    <ligand>
        <name>Zn(2+)</name>
        <dbReference type="ChEBI" id="CHEBI:29105"/>
        <note>catalytic</note>
    </ligand>
</feature>
<feature type="binding site" evidence="11 12">
    <location>
        <begin position="433"/>
        <end position="435"/>
    </location>
    <ligand>
        <name>L-methionine</name>
        <dbReference type="ChEBI" id="CHEBI:57844"/>
    </ligand>
</feature>
<dbReference type="Proteomes" id="UP000198238">
    <property type="component" value="Chromosome"/>
</dbReference>
<dbReference type="EMBL" id="CP022278">
    <property type="protein sequence ID" value="ASK26750.1"/>
    <property type="molecule type" value="Genomic_DNA"/>
</dbReference>